<feature type="repeat" description="WD" evidence="1">
    <location>
        <begin position="16"/>
        <end position="56"/>
    </location>
</feature>
<dbReference type="PROSITE" id="PS50082">
    <property type="entry name" value="WD_REPEATS_2"/>
    <property type="match status" value="2"/>
</dbReference>
<dbReference type="PANTHER" id="PTHR19920">
    <property type="entry name" value="WD40 PROTEIN CIAO1"/>
    <property type="match status" value="1"/>
</dbReference>
<dbReference type="InterPro" id="IPR001680">
    <property type="entry name" value="WD40_rpt"/>
</dbReference>
<dbReference type="EMBL" id="SWLB01000004">
    <property type="protein sequence ID" value="KAF3338962.1"/>
    <property type="molecule type" value="Genomic_DNA"/>
</dbReference>
<reference evidence="2" key="1">
    <citation type="submission" date="2020-01" db="EMBL/GenBank/DDBJ databases">
        <title>Genome sequence of Kobresia littledalei, the first chromosome-level genome in the family Cyperaceae.</title>
        <authorList>
            <person name="Qu G."/>
        </authorList>
    </citation>
    <scope>NUCLEOTIDE SEQUENCE</scope>
    <source>
        <strain evidence="2">C.B.Clarke</strain>
        <tissue evidence="2">Leaf</tissue>
    </source>
</reference>
<organism evidence="2 3">
    <name type="scientific">Carex littledalei</name>
    <dbReference type="NCBI Taxonomy" id="544730"/>
    <lineage>
        <taxon>Eukaryota</taxon>
        <taxon>Viridiplantae</taxon>
        <taxon>Streptophyta</taxon>
        <taxon>Embryophyta</taxon>
        <taxon>Tracheophyta</taxon>
        <taxon>Spermatophyta</taxon>
        <taxon>Magnoliopsida</taxon>
        <taxon>Liliopsida</taxon>
        <taxon>Poales</taxon>
        <taxon>Cyperaceae</taxon>
        <taxon>Cyperoideae</taxon>
        <taxon>Cariceae</taxon>
        <taxon>Carex</taxon>
        <taxon>Carex subgen. Euthyceras</taxon>
    </lineage>
</organism>
<dbReference type="SUPFAM" id="SSF50978">
    <property type="entry name" value="WD40 repeat-like"/>
    <property type="match status" value="1"/>
</dbReference>
<keyword evidence="1" id="KW-0853">WD repeat</keyword>
<dbReference type="InterPro" id="IPR036322">
    <property type="entry name" value="WD40_repeat_dom_sf"/>
</dbReference>
<dbReference type="SMART" id="SM00320">
    <property type="entry name" value="WD40"/>
    <property type="match status" value="2"/>
</dbReference>
<evidence type="ECO:0000313" key="2">
    <source>
        <dbReference type="EMBL" id="KAF3338962.1"/>
    </source>
</evidence>
<evidence type="ECO:0000256" key="1">
    <source>
        <dbReference type="PROSITE-ProRule" id="PRU00221"/>
    </source>
</evidence>
<proteinExistence type="predicted"/>
<accession>A0A833RGG7</accession>
<evidence type="ECO:0000313" key="3">
    <source>
        <dbReference type="Proteomes" id="UP000623129"/>
    </source>
</evidence>
<dbReference type="InterPro" id="IPR015943">
    <property type="entry name" value="WD40/YVTN_repeat-like_dom_sf"/>
</dbReference>
<dbReference type="Proteomes" id="UP000623129">
    <property type="component" value="Unassembled WGS sequence"/>
</dbReference>
<dbReference type="Gene3D" id="2.130.10.10">
    <property type="entry name" value="YVTN repeat-like/Quinoprotein amine dehydrogenase"/>
    <property type="match status" value="2"/>
</dbReference>
<gene>
    <name evidence="2" type="ORF">FCM35_KLT16433</name>
</gene>
<name>A0A833RGG7_9POAL</name>
<dbReference type="PANTHER" id="PTHR19920:SF0">
    <property type="entry name" value="CYTOSOLIC IRON-SULFUR PROTEIN ASSEMBLY PROTEIN CIAO1-RELATED"/>
    <property type="match status" value="1"/>
</dbReference>
<keyword evidence="3" id="KW-1185">Reference proteome</keyword>
<sequence>MELLDSVADLREVQELEGHADRVWSLAWNPAPHNCSGASAMLASCSGDKTVKIWQMGPTRQWECSGHENEVKSVSWSSSGMEKNFWVAVLQGHSQDVKMAQWHPLVDVLVSASYDNSIKVRYWRSLLLDSCHEIANPLQRWRCSNSIIYRRKSV</sequence>
<dbReference type="AlphaFoldDB" id="A0A833RGG7"/>
<protein>
    <submittedName>
        <fullName evidence="2">Protein CIA1</fullName>
    </submittedName>
</protein>
<comment type="caution">
    <text evidence="2">The sequence shown here is derived from an EMBL/GenBank/DDBJ whole genome shotgun (WGS) entry which is preliminary data.</text>
</comment>
<feature type="repeat" description="WD" evidence="1">
    <location>
        <begin position="90"/>
        <end position="120"/>
    </location>
</feature>
<dbReference type="OrthoDB" id="1669818at2759"/>
<dbReference type="GO" id="GO:0016226">
    <property type="term" value="P:iron-sulfur cluster assembly"/>
    <property type="evidence" value="ECO:0007669"/>
    <property type="project" value="TreeGrafter"/>
</dbReference>
<dbReference type="GO" id="GO:0097361">
    <property type="term" value="C:cytosolic [4Fe-4S] assembly targeting complex"/>
    <property type="evidence" value="ECO:0007669"/>
    <property type="project" value="TreeGrafter"/>
</dbReference>
<dbReference type="PROSITE" id="PS50294">
    <property type="entry name" value="WD_REPEATS_REGION"/>
    <property type="match status" value="1"/>
</dbReference>
<dbReference type="Pfam" id="PF00400">
    <property type="entry name" value="WD40"/>
    <property type="match status" value="2"/>
</dbReference>